<evidence type="ECO:0000256" key="1">
    <source>
        <dbReference type="SAM" id="Phobius"/>
    </source>
</evidence>
<keyword evidence="3" id="KW-1185">Reference proteome</keyword>
<dbReference type="Proteomes" id="UP001144036">
    <property type="component" value="Unassembled WGS sequence"/>
</dbReference>
<accession>A0ABT4SC43</accession>
<dbReference type="RefSeq" id="WP_270155595.1">
    <property type="nucleotide sequence ID" value="NZ_JAPNNL010000050.1"/>
</dbReference>
<reference evidence="2" key="1">
    <citation type="submission" date="2022-11" db="EMBL/GenBank/DDBJ databases">
        <title>Nonomuraea corallina sp. nov., a new species of the genus Nonomuraea isolated from sea side sediment in Thai sea.</title>
        <authorList>
            <person name="Ngamcharungchit C."/>
            <person name="Matsumoto A."/>
            <person name="Suriyachadkun C."/>
            <person name="Panbangred W."/>
            <person name="Inahashi Y."/>
            <person name="Intra B."/>
        </authorList>
    </citation>
    <scope>NUCLEOTIDE SEQUENCE</scope>
    <source>
        <strain evidence="2">MCN248</strain>
    </source>
</reference>
<proteinExistence type="predicted"/>
<evidence type="ECO:0000313" key="3">
    <source>
        <dbReference type="Proteomes" id="UP001144036"/>
    </source>
</evidence>
<feature type="transmembrane region" description="Helical" evidence="1">
    <location>
        <begin position="22"/>
        <end position="41"/>
    </location>
</feature>
<keyword evidence="1" id="KW-0812">Transmembrane</keyword>
<organism evidence="2 3">
    <name type="scientific">Nonomuraea corallina</name>
    <dbReference type="NCBI Taxonomy" id="2989783"/>
    <lineage>
        <taxon>Bacteria</taxon>
        <taxon>Bacillati</taxon>
        <taxon>Actinomycetota</taxon>
        <taxon>Actinomycetes</taxon>
        <taxon>Streptosporangiales</taxon>
        <taxon>Streptosporangiaceae</taxon>
        <taxon>Nonomuraea</taxon>
    </lineage>
</organism>
<comment type="caution">
    <text evidence="2">The sequence shown here is derived from an EMBL/GenBank/DDBJ whole genome shotgun (WGS) entry which is preliminary data.</text>
</comment>
<evidence type="ECO:0000313" key="2">
    <source>
        <dbReference type="EMBL" id="MDA0634771.1"/>
    </source>
</evidence>
<name>A0ABT4SC43_9ACTN</name>
<keyword evidence="1" id="KW-0472">Membrane</keyword>
<sequence>MTLLRPPCRSIWKWSSTSISRSVLPIQLAVLPCAAITIAIMSRRASTSVYAAG</sequence>
<protein>
    <submittedName>
        <fullName evidence="2">Uncharacterized protein</fullName>
    </submittedName>
</protein>
<keyword evidence="1" id="KW-1133">Transmembrane helix</keyword>
<gene>
    <name evidence="2" type="ORF">OUY22_15205</name>
</gene>
<dbReference type="EMBL" id="JAPNNL010000050">
    <property type="protein sequence ID" value="MDA0634771.1"/>
    <property type="molecule type" value="Genomic_DNA"/>
</dbReference>